<feature type="transmembrane region" description="Helical" evidence="9">
    <location>
        <begin position="111"/>
        <end position="130"/>
    </location>
</feature>
<dbReference type="GO" id="GO:0009055">
    <property type="term" value="F:electron transfer activity"/>
    <property type="evidence" value="ECO:0007669"/>
    <property type="project" value="TreeGrafter"/>
</dbReference>
<dbReference type="Pfam" id="PF02665">
    <property type="entry name" value="Nitrate_red_gam"/>
    <property type="match status" value="1"/>
</dbReference>
<dbReference type="InterPro" id="IPR036197">
    <property type="entry name" value="NarG-like_sf"/>
</dbReference>
<dbReference type="eggNOG" id="COG2181">
    <property type="taxonomic scope" value="Bacteria"/>
</dbReference>
<sequence length="244" mass="27778">MSTVTIIYAGMFYIATLLLVAGLVYKIFDYSRTPAPLKIPTTPAPTTQKGVIYRMAKEVVLFESLFKSNKWIWVFGWLFHFGLLLVLLRHLRYFTQPVWFWVDILQPFGKYASIMMVIGLGGLLARRFLVDRVRYISTPSDYLMLVLLLAIGLSGMMMTFVTHTDIIALKGFFLGLMYLDIQPLPQDPALLVHLALVALLMVIFPISKLLHAPGLFFSPTRNQADNPRERRHVAAWAARLDQGN</sequence>
<evidence type="ECO:0000256" key="7">
    <source>
        <dbReference type="ARBA" id="ARBA00023002"/>
    </source>
</evidence>
<dbReference type="PANTHER" id="PTHR30598">
    <property type="entry name" value="NITRATE REDUCTASE PRIVATE CHAPERONE, REDOX ENZYME MATURATION PROTEIN REMP FAMILY"/>
    <property type="match status" value="1"/>
</dbReference>
<evidence type="ECO:0000256" key="3">
    <source>
        <dbReference type="ARBA" id="ARBA00022475"/>
    </source>
</evidence>
<evidence type="ECO:0000256" key="2">
    <source>
        <dbReference type="ARBA" id="ARBA00022448"/>
    </source>
</evidence>
<dbReference type="GO" id="GO:0020037">
    <property type="term" value="F:heme binding"/>
    <property type="evidence" value="ECO:0007669"/>
    <property type="project" value="TreeGrafter"/>
</dbReference>
<evidence type="ECO:0000256" key="4">
    <source>
        <dbReference type="ARBA" id="ARBA00022692"/>
    </source>
</evidence>
<evidence type="ECO:0000256" key="5">
    <source>
        <dbReference type="ARBA" id="ARBA00022982"/>
    </source>
</evidence>
<dbReference type="GO" id="GO:0005886">
    <property type="term" value="C:plasma membrane"/>
    <property type="evidence" value="ECO:0007669"/>
    <property type="project" value="UniProtKB-SubCell"/>
</dbReference>
<dbReference type="SUPFAM" id="SSF103501">
    <property type="entry name" value="Respiratory nitrate reductase 1 gamma chain"/>
    <property type="match status" value="1"/>
</dbReference>
<dbReference type="InterPro" id="IPR023234">
    <property type="entry name" value="NarG-like_domain"/>
</dbReference>
<dbReference type="GO" id="GO:0019645">
    <property type="term" value="P:anaerobic electron transport chain"/>
    <property type="evidence" value="ECO:0007669"/>
    <property type="project" value="TreeGrafter"/>
</dbReference>
<feature type="domain" description="NarG-like" evidence="10">
    <location>
        <begin position="66"/>
        <end position="212"/>
    </location>
</feature>
<dbReference type="InterPro" id="IPR051936">
    <property type="entry name" value="Heme-iron_electron_transfer"/>
</dbReference>
<keyword evidence="2" id="KW-0813">Transport</keyword>
<dbReference type="Gene3D" id="1.20.950.20">
    <property type="entry name" value="Transmembrane di-heme cytochromes, Chain C"/>
    <property type="match status" value="1"/>
</dbReference>
<dbReference type="GO" id="GO:0008940">
    <property type="term" value="F:nitrate reductase activity"/>
    <property type="evidence" value="ECO:0007669"/>
    <property type="project" value="TreeGrafter"/>
</dbReference>
<dbReference type="STRING" id="292415.Tbd_2479"/>
<gene>
    <name evidence="11" type="ordered locus">Tbd_2479</name>
</gene>
<evidence type="ECO:0000313" key="12">
    <source>
        <dbReference type="Proteomes" id="UP000008291"/>
    </source>
</evidence>
<evidence type="ECO:0000259" key="10">
    <source>
        <dbReference type="Pfam" id="PF02665"/>
    </source>
</evidence>
<feature type="transmembrane region" description="Helical" evidence="9">
    <location>
        <begin position="71"/>
        <end position="91"/>
    </location>
</feature>
<evidence type="ECO:0000313" key="11">
    <source>
        <dbReference type="EMBL" id="AAZ98432.1"/>
    </source>
</evidence>
<keyword evidence="8 9" id="KW-0472">Membrane</keyword>
<keyword evidence="7" id="KW-0560">Oxidoreductase</keyword>
<comment type="subcellular location">
    <subcellularLocation>
        <location evidence="1">Cell membrane</location>
        <topology evidence="1">Multi-pass membrane protein</topology>
    </subcellularLocation>
</comment>
<feature type="transmembrane region" description="Helical" evidence="9">
    <location>
        <begin position="189"/>
        <end position="211"/>
    </location>
</feature>
<evidence type="ECO:0000256" key="6">
    <source>
        <dbReference type="ARBA" id="ARBA00022989"/>
    </source>
</evidence>
<dbReference type="OrthoDB" id="9769404at2"/>
<dbReference type="EMBL" id="CP000116">
    <property type="protein sequence ID" value="AAZ98432.1"/>
    <property type="molecule type" value="Genomic_DNA"/>
</dbReference>
<dbReference type="Proteomes" id="UP000008291">
    <property type="component" value="Chromosome"/>
</dbReference>
<evidence type="ECO:0000256" key="8">
    <source>
        <dbReference type="ARBA" id="ARBA00023136"/>
    </source>
</evidence>
<keyword evidence="12" id="KW-1185">Reference proteome</keyword>
<dbReference type="HOGENOM" id="CLU_067516_1_0_4"/>
<keyword evidence="3" id="KW-1003">Cell membrane</keyword>
<keyword evidence="4 9" id="KW-0812">Transmembrane</keyword>
<reference evidence="11 12" key="1">
    <citation type="journal article" date="2006" name="J. Bacteriol.">
        <title>The genome sequence of the obligately chemolithoautotrophic, facultatively anaerobic bacterium Thiobacillus denitrificans.</title>
        <authorList>
            <person name="Beller H.R."/>
            <person name="Chain P.S."/>
            <person name="Letain T.E."/>
            <person name="Chakicherla A."/>
            <person name="Larimer F.W."/>
            <person name="Richardson P.M."/>
            <person name="Coleman M.A."/>
            <person name="Wood A.P."/>
            <person name="Kelly D.P."/>
        </authorList>
    </citation>
    <scope>NUCLEOTIDE SEQUENCE [LARGE SCALE GENOMIC DNA]</scope>
    <source>
        <strain evidence="11 12">ATCC 25259</strain>
    </source>
</reference>
<keyword evidence="6 9" id="KW-1133">Transmembrane helix</keyword>
<feature type="transmembrane region" description="Helical" evidence="9">
    <location>
        <begin position="6"/>
        <end position="28"/>
    </location>
</feature>
<protein>
    <submittedName>
        <fullName evidence="11">Putative DsrM protein</fullName>
    </submittedName>
</protein>
<evidence type="ECO:0000256" key="9">
    <source>
        <dbReference type="SAM" id="Phobius"/>
    </source>
</evidence>
<evidence type="ECO:0000256" key="1">
    <source>
        <dbReference type="ARBA" id="ARBA00004651"/>
    </source>
</evidence>
<dbReference type="PANTHER" id="PTHR30598:SF3">
    <property type="entry name" value="RESPIRATORY NITRATE REDUCTASE 1 GAMMA CHAIN"/>
    <property type="match status" value="1"/>
</dbReference>
<proteinExistence type="predicted"/>
<feature type="transmembrane region" description="Helical" evidence="9">
    <location>
        <begin position="142"/>
        <end position="169"/>
    </location>
</feature>
<keyword evidence="5" id="KW-0249">Electron transport</keyword>
<organism evidence="11 12">
    <name type="scientific">Thiobacillus denitrificans (strain ATCC 25259 / T1)</name>
    <dbReference type="NCBI Taxonomy" id="292415"/>
    <lineage>
        <taxon>Bacteria</taxon>
        <taxon>Pseudomonadati</taxon>
        <taxon>Pseudomonadota</taxon>
        <taxon>Betaproteobacteria</taxon>
        <taxon>Nitrosomonadales</taxon>
        <taxon>Thiobacillaceae</taxon>
        <taxon>Thiobacillus</taxon>
    </lineage>
</organism>
<dbReference type="AlphaFoldDB" id="Q3SG24"/>
<name>Q3SG24_THIDA</name>
<dbReference type="KEGG" id="tbd:Tbd_2479"/>
<accession>Q3SG24</accession>